<reference evidence="3 4" key="1">
    <citation type="submission" date="2018-08" db="EMBL/GenBank/DDBJ databases">
        <title>Bacillus chawlae sp. nov., Bacillus glennii sp. nov., and Bacillus saganii sp. nov. Isolated from the Vehicle Assembly Building at Kennedy Space Center where the Viking Spacecraft were Assembled.</title>
        <authorList>
            <person name="Seuylemezian A."/>
            <person name="Vaishampayan P."/>
        </authorList>
    </citation>
    <scope>NUCLEOTIDE SEQUENCE [LARGE SCALE GENOMIC DNA]</scope>
    <source>
        <strain evidence="3 4">V44-8</strain>
    </source>
</reference>
<name>A0A372LBT2_9BACI</name>
<dbReference type="Gene3D" id="3.30.1370.160">
    <property type="match status" value="1"/>
</dbReference>
<keyword evidence="4" id="KW-1185">Reference proteome</keyword>
<dbReference type="PROSITE" id="PS50889">
    <property type="entry name" value="S4"/>
    <property type="match status" value="1"/>
</dbReference>
<dbReference type="InterPro" id="IPR002942">
    <property type="entry name" value="S4_RNA-bd"/>
</dbReference>
<gene>
    <name evidence="3" type="ORF">D0466_11470</name>
</gene>
<evidence type="ECO:0000313" key="3">
    <source>
        <dbReference type="EMBL" id="RFU63354.1"/>
    </source>
</evidence>
<dbReference type="AlphaFoldDB" id="A0A372LBT2"/>
<dbReference type="Pfam" id="PF17774">
    <property type="entry name" value="YlmH_RBD"/>
    <property type="match status" value="1"/>
</dbReference>
<dbReference type="InterPro" id="IPR012677">
    <property type="entry name" value="Nucleotide-bd_a/b_plait_sf"/>
</dbReference>
<dbReference type="Gene3D" id="3.10.290.10">
    <property type="entry name" value="RNA-binding S4 domain"/>
    <property type="match status" value="1"/>
</dbReference>
<protein>
    <submittedName>
        <fullName evidence="3">RNA-binding protein</fullName>
    </submittedName>
</protein>
<dbReference type="Pfam" id="PF21278">
    <property type="entry name" value="YlmH_1st"/>
    <property type="match status" value="1"/>
</dbReference>
<dbReference type="PANTHER" id="PTHR13633:SF3">
    <property type="entry name" value="MITOCHONDRIAL TRANSCRIPTION RESCUE FACTOR 1"/>
    <property type="match status" value="1"/>
</dbReference>
<accession>A0A372LBT2</accession>
<dbReference type="InterPro" id="IPR040591">
    <property type="entry name" value="RqcP2_RBD"/>
</dbReference>
<dbReference type="OrthoDB" id="9812787at2"/>
<keyword evidence="1" id="KW-0694">RNA-binding</keyword>
<organism evidence="3 4">
    <name type="scientific">Peribacillus glennii</name>
    <dbReference type="NCBI Taxonomy" id="2303991"/>
    <lineage>
        <taxon>Bacteria</taxon>
        <taxon>Bacillati</taxon>
        <taxon>Bacillota</taxon>
        <taxon>Bacilli</taxon>
        <taxon>Bacillales</taxon>
        <taxon>Bacillaceae</taxon>
        <taxon>Peribacillus</taxon>
    </lineage>
</organism>
<evidence type="ECO:0000259" key="2">
    <source>
        <dbReference type="SMART" id="SM00363"/>
    </source>
</evidence>
<dbReference type="SMART" id="SM00363">
    <property type="entry name" value="S4"/>
    <property type="match status" value="1"/>
</dbReference>
<dbReference type="EMBL" id="QVTD01000006">
    <property type="protein sequence ID" value="RFU63354.1"/>
    <property type="molecule type" value="Genomic_DNA"/>
</dbReference>
<feature type="domain" description="RNA-binding S4" evidence="2">
    <location>
        <begin position="181"/>
        <end position="238"/>
    </location>
</feature>
<comment type="caution">
    <text evidence="3">The sequence shown here is derived from an EMBL/GenBank/DDBJ whole genome shotgun (WGS) entry which is preliminary data.</text>
</comment>
<sequence length="257" mass="29329">MSIYQHFRPEEKEFIDQALNWIGQARNLYSPKLTDFLDPRALHILRTLLGNDHEISLYTFSVITDAERKRAILCPDYFIPADDDFQVSLFELAYPKKFVSIDHRQVLGTLMSLGLKREKFGDIIISGDHIQFLAAAEIEDYLLANLEKIGKASVSLKKIDFEEILQPDEQWDEQTITVSSMRMDAIISSALNLSRQKAQALVESGKVKLNFKQTESSSIECLEGDILSIRGFGRCRILSVDGKTKKEKWKVTVGRLK</sequence>
<dbReference type="GO" id="GO:0003723">
    <property type="term" value="F:RNA binding"/>
    <property type="evidence" value="ECO:0007669"/>
    <property type="project" value="UniProtKB-KW"/>
</dbReference>
<dbReference type="SUPFAM" id="SSF55174">
    <property type="entry name" value="Alpha-L RNA-binding motif"/>
    <property type="match status" value="1"/>
</dbReference>
<dbReference type="Proteomes" id="UP000262939">
    <property type="component" value="Unassembled WGS sequence"/>
</dbReference>
<dbReference type="InterPro" id="IPR036986">
    <property type="entry name" value="S4_RNA-bd_sf"/>
</dbReference>
<evidence type="ECO:0000313" key="4">
    <source>
        <dbReference type="Proteomes" id="UP000262939"/>
    </source>
</evidence>
<evidence type="ECO:0000256" key="1">
    <source>
        <dbReference type="PROSITE-ProRule" id="PRU00182"/>
    </source>
</evidence>
<dbReference type="RefSeq" id="WP_117322722.1">
    <property type="nucleotide sequence ID" value="NZ_QVTD01000006.1"/>
</dbReference>
<dbReference type="PANTHER" id="PTHR13633">
    <property type="entry name" value="MITOCHONDRIAL TRANSCRIPTION RESCUE FACTOR 1"/>
    <property type="match status" value="1"/>
</dbReference>
<dbReference type="CDD" id="cd00165">
    <property type="entry name" value="S4"/>
    <property type="match status" value="1"/>
</dbReference>
<proteinExistence type="predicted"/>
<dbReference type="InterPro" id="IPR048443">
    <property type="entry name" value="RqcP2_N"/>
</dbReference>
<dbReference type="Gene3D" id="3.30.70.330">
    <property type="match status" value="1"/>
</dbReference>